<dbReference type="InterPro" id="IPR001447">
    <property type="entry name" value="Arylamine_N-AcTrfase"/>
</dbReference>
<dbReference type="AlphaFoldDB" id="C7Q6R3"/>
<proteinExistence type="inferred from homology"/>
<name>C7Q6R3_CATAD</name>
<gene>
    <name evidence="2" type="ordered locus">Caci_5239</name>
</gene>
<dbReference type="Gene3D" id="2.40.128.150">
    <property type="entry name" value="Cysteine proteinases"/>
    <property type="match status" value="1"/>
</dbReference>
<dbReference type="HOGENOM" id="CLU_049918_1_0_11"/>
<dbReference type="GO" id="GO:0016407">
    <property type="term" value="F:acetyltransferase activity"/>
    <property type="evidence" value="ECO:0007669"/>
    <property type="project" value="InterPro"/>
</dbReference>
<dbReference type="EMBL" id="CP001700">
    <property type="protein sequence ID" value="ACU74098.1"/>
    <property type="molecule type" value="Genomic_DNA"/>
</dbReference>
<dbReference type="PANTHER" id="PTHR11786">
    <property type="entry name" value="N-HYDROXYARYLAMINE O-ACETYLTRANSFERASE"/>
    <property type="match status" value="1"/>
</dbReference>
<dbReference type="STRING" id="479433.Caci_5239"/>
<accession>C7Q6R3</accession>
<sequence>MSQLSADEIAAYLDRLGVAGPVRPDADALRVLHRAHVLTIPFENLSIHLPGEEVSLDLGALVDKIVTRRRGGFCYELNGLFAALLEAVGFGVERLSARTYSAMRGAFTYPLDHLALRVTDAAGEVWLADVGFGKHSEMPLRYAERGEQSDAFGTFRLVETTEGELDVLLDGAPQYRVDPRALALADFEPGRWWQVTSPASLFRQALTCSLPTPDGRVTLRGRKLITTDAGGKRERVIRDDAALLAAYRDLFGIALTVVPTVVPAAKTHN</sequence>
<dbReference type="RefSeq" id="WP_015793827.1">
    <property type="nucleotide sequence ID" value="NC_013131.1"/>
</dbReference>
<reference evidence="2 3" key="1">
    <citation type="journal article" date="2009" name="Stand. Genomic Sci.">
        <title>Complete genome sequence of Catenulispora acidiphila type strain (ID 139908).</title>
        <authorList>
            <person name="Copeland A."/>
            <person name="Lapidus A."/>
            <person name="Glavina Del Rio T."/>
            <person name="Nolan M."/>
            <person name="Lucas S."/>
            <person name="Chen F."/>
            <person name="Tice H."/>
            <person name="Cheng J.F."/>
            <person name="Bruce D."/>
            <person name="Goodwin L."/>
            <person name="Pitluck S."/>
            <person name="Mikhailova N."/>
            <person name="Pati A."/>
            <person name="Ivanova N."/>
            <person name="Mavromatis K."/>
            <person name="Chen A."/>
            <person name="Palaniappan K."/>
            <person name="Chain P."/>
            <person name="Land M."/>
            <person name="Hauser L."/>
            <person name="Chang Y.J."/>
            <person name="Jeffries C.D."/>
            <person name="Chertkov O."/>
            <person name="Brettin T."/>
            <person name="Detter J.C."/>
            <person name="Han C."/>
            <person name="Ali Z."/>
            <person name="Tindall B.J."/>
            <person name="Goker M."/>
            <person name="Bristow J."/>
            <person name="Eisen J.A."/>
            <person name="Markowitz V."/>
            <person name="Hugenholtz P."/>
            <person name="Kyrpides N.C."/>
            <person name="Klenk H.P."/>
        </authorList>
    </citation>
    <scope>NUCLEOTIDE SEQUENCE [LARGE SCALE GENOMIC DNA]</scope>
    <source>
        <strain evidence="3">DSM 44928 / JCM 14897 / NBRC 102108 / NRRL B-24433 / ID139908</strain>
    </source>
</reference>
<dbReference type="FunCoup" id="C7Q6R3">
    <property type="interactions" value="25"/>
</dbReference>
<dbReference type="OrthoDB" id="7181050at2"/>
<dbReference type="eggNOG" id="COG2162">
    <property type="taxonomic scope" value="Bacteria"/>
</dbReference>
<dbReference type="PANTHER" id="PTHR11786:SF0">
    <property type="entry name" value="ARYLAMINE N-ACETYLTRANSFERASE 4-RELATED"/>
    <property type="match status" value="1"/>
</dbReference>
<organism evidence="2 3">
    <name type="scientific">Catenulispora acidiphila (strain DSM 44928 / JCM 14897 / NBRC 102108 / NRRL B-24433 / ID139908)</name>
    <dbReference type="NCBI Taxonomy" id="479433"/>
    <lineage>
        <taxon>Bacteria</taxon>
        <taxon>Bacillati</taxon>
        <taxon>Actinomycetota</taxon>
        <taxon>Actinomycetes</taxon>
        <taxon>Catenulisporales</taxon>
        <taxon>Catenulisporaceae</taxon>
        <taxon>Catenulispora</taxon>
    </lineage>
</organism>
<evidence type="ECO:0000256" key="1">
    <source>
        <dbReference type="ARBA" id="ARBA00006547"/>
    </source>
</evidence>
<comment type="similarity">
    <text evidence="1">Belongs to the arylamine N-acetyltransferase family.</text>
</comment>
<dbReference type="KEGG" id="cai:Caci_5239"/>
<protein>
    <submittedName>
        <fullName evidence="2">N-acetyltransferase</fullName>
    </submittedName>
</protein>
<dbReference type="InParanoid" id="C7Q6R3"/>
<dbReference type="InterPro" id="IPR038765">
    <property type="entry name" value="Papain-like_cys_pep_sf"/>
</dbReference>
<keyword evidence="3" id="KW-1185">Reference proteome</keyword>
<dbReference type="Proteomes" id="UP000000851">
    <property type="component" value="Chromosome"/>
</dbReference>
<dbReference type="Pfam" id="PF00797">
    <property type="entry name" value="Acetyltransf_2"/>
    <property type="match status" value="1"/>
</dbReference>
<dbReference type="SUPFAM" id="SSF54001">
    <property type="entry name" value="Cysteine proteinases"/>
    <property type="match status" value="1"/>
</dbReference>
<keyword evidence="2" id="KW-0808">Transferase</keyword>
<evidence type="ECO:0000313" key="3">
    <source>
        <dbReference type="Proteomes" id="UP000000851"/>
    </source>
</evidence>
<evidence type="ECO:0000313" key="2">
    <source>
        <dbReference type="EMBL" id="ACU74098.1"/>
    </source>
</evidence>
<dbReference type="Gene3D" id="3.30.2140.10">
    <property type="entry name" value="Arylamine N-acetyltransferase"/>
    <property type="match status" value="1"/>
</dbReference>